<evidence type="ECO:0000256" key="1">
    <source>
        <dbReference type="ARBA" id="ARBA00008791"/>
    </source>
</evidence>
<dbReference type="Gene3D" id="3.40.50.620">
    <property type="entry name" value="HUPs"/>
    <property type="match status" value="2"/>
</dbReference>
<feature type="non-terminal residue" evidence="3">
    <location>
        <position position="214"/>
    </location>
</feature>
<evidence type="ECO:0000259" key="2">
    <source>
        <dbReference type="Pfam" id="PF00582"/>
    </source>
</evidence>
<sequence>MATFSKILFPTDFSGYSNGVLDHALAWAEGFGADVHMLHVVTVHNFDPFNPDLGFPDIGMERSLHESAAKRMEEIAGYAVDRAPTVTRETRTSFSPWTEIVTVAEEQGADLIVMATHGHKGLQKLFLGSTAEKVLEHAPCPVLILRPDEDEIMPPPGQVESIVLPTDFSDEASQAAPLALELAGHFGAKLILFHCVEQDVPPPYYVAGITSIFE</sequence>
<dbReference type="PANTHER" id="PTHR46268:SF22">
    <property type="entry name" value="SENSOR PROTEIN KDPD-RELATED"/>
    <property type="match status" value="1"/>
</dbReference>
<dbReference type="InterPro" id="IPR006015">
    <property type="entry name" value="Universal_stress_UspA"/>
</dbReference>
<dbReference type="SUPFAM" id="SSF52402">
    <property type="entry name" value="Adenine nucleotide alpha hydrolases-like"/>
    <property type="match status" value="2"/>
</dbReference>
<protein>
    <recommendedName>
        <fullName evidence="2">UspA domain-containing protein</fullName>
    </recommendedName>
</protein>
<dbReference type="PANTHER" id="PTHR46268">
    <property type="entry name" value="STRESS RESPONSE PROTEIN NHAX"/>
    <property type="match status" value="1"/>
</dbReference>
<evidence type="ECO:0000313" key="3">
    <source>
        <dbReference type="EMBL" id="GAG22813.1"/>
    </source>
</evidence>
<dbReference type="AlphaFoldDB" id="X0WE34"/>
<dbReference type="EMBL" id="BARS01039775">
    <property type="protein sequence ID" value="GAG22813.1"/>
    <property type="molecule type" value="Genomic_DNA"/>
</dbReference>
<name>X0WE34_9ZZZZ</name>
<dbReference type="InterPro" id="IPR006016">
    <property type="entry name" value="UspA"/>
</dbReference>
<comment type="similarity">
    <text evidence="1">Belongs to the universal stress protein A family.</text>
</comment>
<feature type="domain" description="UspA" evidence="2">
    <location>
        <begin position="161"/>
        <end position="203"/>
    </location>
</feature>
<accession>X0WE34</accession>
<organism evidence="3">
    <name type="scientific">marine sediment metagenome</name>
    <dbReference type="NCBI Taxonomy" id="412755"/>
    <lineage>
        <taxon>unclassified sequences</taxon>
        <taxon>metagenomes</taxon>
        <taxon>ecological metagenomes</taxon>
    </lineage>
</organism>
<dbReference type="InterPro" id="IPR014729">
    <property type="entry name" value="Rossmann-like_a/b/a_fold"/>
</dbReference>
<comment type="caution">
    <text evidence="3">The sequence shown here is derived from an EMBL/GenBank/DDBJ whole genome shotgun (WGS) entry which is preliminary data.</text>
</comment>
<feature type="domain" description="UspA" evidence="2">
    <location>
        <begin position="4"/>
        <end position="146"/>
    </location>
</feature>
<proteinExistence type="inferred from homology"/>
<reference evidence="3" key="1">
    <citation type="journal article" date="2014" name="Front. Microbiol.">
        <title>High frequency of phylogenetically diverse reductive dehalogenase-homologous genes in deep subseafloor sedimentary metagenomes.</title>
        <authorList>
            <person name="Kawai M."/>
            <person name="Futagami T."/>
            <person name="Toyoda A."/>
            <person name="Takaki Y."/>
            <person name="Nishi S."/>
            <person name="Hori S."/>
            <person name="Arai W."/>
            <person name="Tsubouchi T."/>
            <person name="Morono Y."/>
            <person name="Uchiyama I."/>
            <person name="Ito T."/>
            <person name="Fujiyama A."/>
            <person name="Inagaki F."/>
            <person name="Takami H."/>
        </authorList>
    </citation>
    <scope>NUCLEOTIDE SEQUENCE</scope>
    <source>
        <strain evidence="3">Expedition CK06-06</strain>
    </source>
</reference>
<gene>
    <name evidence="3" type="ORF">S01H1_60717</name>
</gene>
<dbReference type="PRINTS" id="PR01438">
    <property type="entry name" value="UNVRSLSTRESS"/>
</dbReference>
<dbReference type="Pfam" id="PF00582">
    <property type="entry name" value="Usp"/>
    <property type="match status" value="2"/>
</dbReference>
<dbReference type="CDD" id="cd00293">
    <property type="entry name" value="USP-like"/>
    <property type="match status" value="2"/>
</dbReference>